<proteinExistence type="predicted"/>
<dbReference type="InterPro" id="IPR027417">
    <property type="entry name" value="P-loop_NTPase"/>
</dbReference>
<comment type="caution">
    <text evidence="3">The sequence shown here is derived from an EMBL/GenBank/DDBJ whole genome shotgun (WGS) entry which is preliminary data.</text>
</comment>
<dbReference type="Proteomes" id="UP000321374">
    <property type="component" value="Unassembled WGS sequence"/>
</dbReference>
<evidence type="ECO:0000259" key="1">
    <source>
        <dbReference type="Pfam" id="PF00717"/>
    </source>
</evidence>
<dbReference type="AlphaFoldDB" id="A0A5C7WJY8"/>
<dbReference type="InterPro" id="IPR018647">
    <property type="entry name" value="SLFN_3-like_DNA/RNA_helicase"/>
</dbReference>
<evidence type="ECO:0000259" key="2">
    <source>
        <dbReference type="Pfam" id="PF09848"/>
    </source>
</evidence>
<protein>
    <submittedName>
        <fullName evidence="3">DUF2075 domain-containing protein</fullName>
    </submittedName>
</protein>
<dbReference type="CDD" id="cd06529">
    <property type="entry name" value="S24_LexA-like"/>
    <property type="match status" value="1"/>
</dbReference>
<dbReference type="Pfam" id="PF09848">
    <property type="entry name" value="SLFN-g3_helicase"/>
    <property type="match status" value="1"/>
</dbReference>
<dbReference type="SUPFAM" id="SSF51306">
    <property type="entry name" value="LexA/Signal peptidase"/>
    <property type="match status" value="1"/>
</dbReference>
<dbReference type="Gene3D" id="2.10.109.10">
    <property type="entry name" value="Umud Fragment, subunit A"/>
    <property type="match status" value="1"/>
</dbReference>
<accession>A0A5C7WJY8</accession>
<name>A0A5C7WJY8_METME</name>
<dbReference type="InterPro" id="IPR015927">
    <property type="entry name" value="Peptidase_S24_S26A/B/C"/>
</dbReference>
<feature type="domain" description="Schlafen group 3-like DNA/RNA helicase" evidence="2">
    <location>
        <begin position="261"/>
        <end position="606"/>
    </location>
</feature>
<gene>
    <name evidence="3" type="ORF">E6Q51_03740</name>
</gene>
<evidence type="ECO:0000313" key="3">
    <source>
        <dbReference type="EMBL" id="TXI37242.1"/>
    </source>
</evidence>
<sequence>MIVYSATKRKFIDDVRSNKIAEIIENEVLRKLNRNSPRNERLSWENSLQYMSQILWDDEIPPSAGVAIEYNLPMTNRRVDFILTGKDSEHNDTAIIVELKQWQEVEKTNKDAIVKTWLQRGEVETNHPSYQAWSYAALIEDYNETVRKESIRLQPCAYLHNLRSRSVIDDPFYSSHTEKAPVFVSQDAIKLSEFLKRYVKYGDSNNIMYRIEHGVIKPSKNLADALASMLSGNSEFLMIDEQKLVYETALDLAHKAQHGKKQTLIVKGGPGTGKSVVAINLLGELTNREMLVQYVSKNAAPRAVFKEKLTGSKKKTQIDQMFKGSGAYIEVEQNQFAALIIDEAHRLNEKSGLYSNLGENQIKELIEASKFNVFFIDEAQKVTLSDIGTINEIKLWASKFGSTVTELELVSQFRCNGSDGYLAWVDNSLQIRETANSTLEDIDYEVKVFDDPNQLRAAIIEKNRVSNKARLVAGYCWDWASKKDKSAFDIIIPEFSFKARWNLDEDGSLWLIAAHSVEQIGCIHTCQGLELDYVGVIIGDDFVIRDGVAITDAGKRSSNDKSIRGYKTLLKNEPDKAKQVTSEIIKNTYRTLMTRGQKGCYIFCTDEETRKYFKEVANCQPQIKDDLTTEYLGLDLNVVPFEQAKPFKTHVPIYDLQAAAGGFSDFQIMEDCQWVELPSHINVSEGMFVMQVVGESMNRRIPNGSWCLFKANPGGTRNGKVVLVQHREIEDPDHGGEYTVKVYQSEKSFEDGIAINSRIVLKPDTTAFGYKPMIFNDELEDLVVLGEFLVVL</sequence>
<dbReference type="Pfam" id="PF00717">
    <property type="entry name" value="Peptidase_S24"/>
    <property type="match status" value="1"/>
</dbReference>
<dbReference type="EMBL" id="SSGG01000062">
    <property type="protein sequence ID" value="TXI37242.1"/>
    <property type="molecule type" value="Genomic_DNA"/>
</dbReference>
<feature type="domain" description="Peptidase S24/S26A/S26B/S26C" evidence="1">
    <location>
        <begin position="657"/>
        <end position="747"/>
    </location>
</feature>
<evidence type="ECO:0000313" key="4">
    <source>
        <dbReference type="Proteomes" id="UP000321374"/>
    </source>
</evidence>
<dbReference type="Gene3D" id="3.40.50.300">
    <property type="entry name" value="P-loop containing nucleotide triphosphate hydrolases"/>
    <property type="match status" value="1"/>
</dbReference>
<dbReference type="InterPro" id="IPR039418">
    <property type="entry name" value="LexA-like"/>
</dbReference>
<organism evidence="3 4">
    <name type="scientific">Methylophilus methylotrophus</name>
    <name type="common">Bacterium W3A1</name>
    <dbReference type="NCBI Taxonomy" id="17"/>
    <lineage>
        <taxon>Bacteria</taxon>
        <taxon>Pseudomonadati</taxon>
        <taxon>Pseudomonadota</taxon>
        <taxon>Betaproteobacteria</taxon>
        <taxon>Nitrosomonadales</taxon>
        <taxon>Methylophilaceae</taxon>
        <taxon>Methylophilus</taxon>
    </lineage>
</organism>
<dbReference type="SUPFAM" id="SSF52540">
    <property type="entry name" value="P-loop containing nucleoside triphosphate hydrolases"/>
    <property type="match status" value="2"/>
</dbReference>
<reference evidence="3 4" key="1">
    <citation type="submission" date="2018-09" db="EMBL/GenBank/DDBJ databases">
        <title>Metagenome Assembled Genomes from an Advanced Water Purification Facility.</title>
        <authorList>
            <person name="Stamps B.W."/>
            <person name="Spear J.R."/>
        </authorList>
    </citation>
    <scope>NUCLEOTIDE SEQUENCE [LARGE SCALE GENOMIC DNA]</scope>
    <source>
        <strain evidence="3">Bin_42_2</strain>
    </source>
</reference>
<dbReference type="InterPro" id="IPR036286">
    <property type="entry name" value="LexA/Signal_pep-like_sf"/>
</dbReference>